<accession>A0A0C1UG93</accession>
<name>A0A0C1UG93_9CLOT</name>
<keyword evidence="1" id="KW-1133">Transmembrane helix</keyword>
<feature type="transmembrane region" description="Helical" evidence="1">
    <location>
        <begin position="9"/>
        <end position="27"/>
    </location>
</feature>
<keyword evidence="4" id="KW-1185">Reference proteome</keyword>
<dbReference type="Proteomes" id="UP000031366">
    <property type="component" value="Unassembled WGS sequence"/>
</dbReference>
<dbReference type="RefSeq" id="WP_052268142.1">
    <property type="nucleotide sequence ID" value="NZ_AYSO01000017.1"/>
</dbReference>
<feature type="transmembrane region" description="Helical" evidence="1">
    <location>
        <begin position="74"/>
        <end position="92"/>
    </location>
</feature>
<keyword evidence="1" id="KW-0472">Membrane</keyword>
<evidence type="ECO:0000259" key="2">
    <source>
        <dbReference type="Pfam" id="PF25842"/>
    </source>
</evidence>
<keyword evidence="1" id="KW-0812">Transmembrane</keyword>
<dbReference type="Pfam" id="PF25842">
    <property type="entry name" value="NfeD_TM"/>
    <property type="match status" value="1"/>
</dbReference>
<proteinExistence type="predicted"/>
<reference evidence="3 4" key="1">
    <citation type="journal article" date="2015" name="Infect. Genet. Evol.">
        <title>Genomic sequences of six botulinum neurotoxin-producing strains representing three clostridial species illustrate the mobility and diversity of botulinum neurotoxin genes.</title>
        <authorList>
            <person name="Smith T.J."/>
            <person name="Hill K.K."/>
            <person name="Xie G."/>
            <person name="Foley B.T."/>
            <person name="Williamson C.H."/>
            <person name="Foster J.T."/>
            <person name="Johnson S.L."/>
            <person name="Chertkov O."/>
            <person name="Teshima H."/>
            <person name="Gibbons H.S."/>
            <person name="Johnsky L.A."/>
            <person name="Karavis M.A."/>
            <person name="Smith L.A."/>
        </authorList>
    </citation>
    <scope>NUCLEOTIDE SEQUENCE [LARGE SCALE GENOMIC DNA]</scope>
    <source>
        <strain evidence="3 4">CDC 2741</strain>
    </source>
</reference>
<protein>
    <recommendedName>
        <fullName evidence="2">Membrane protein NfeD2 N-terminal transmembrane domain-containing protein</fullName>
    </recommendedName>
</protein>
<dbReference type="InterPro" id="IPR058653">
    <property type="entry name" value="NfeD2_TM"/>
</dbReference>
<dbReference type="EMBL" id="AYSO01000017">
    <property type="protein sequence ID" value="KIE46425.1"/>
    <property type="molecule type" value="Genomic_DNA"/>
</dbReference>
<feature type="domain" description="Membrane protein NfeD2 N-terminal transmembrane" evidence="2">
    <location>
        <begin position="4"/>
        <end position="105"/>
    </location>
</feature>
<evidence type="ECO:0000313" key="4">
    <source>
        <dbReference type="Proteomes" id="UP000031366"/>
    </source>
</evidence>
<dbReference type="InterPro" id="IPR012340">
    <property type="entry name" value="NA-bd_OB-fold"/>
</dbReference>
<feature type="transmembrane region" description="Helical" evidence="1">
    <location>
        <begin position="47"/>
        <end position="67"/>
    </location>
</feature>
<evidence type="ECO:0000256" key="1">
    <source>
        <dbReference type="SAM" id="Phobius"/>
    </source>
</evidence>
<sequence length="175" mass="19617">MAFEIYKKGFIFCILYVGLMFILGGVFDGLNLDGADLPNDLLANVMHINGTCIMAFLTVFTGCGMYLSGKDFKWYYILAISIALGLATSKIINKFIIKPLKKIEESFDMKTESLIGEKAVVTTTIYENGFGRISYVYNGVKMTSPAKEINLKQLDVNTLVCIKKIENQVFYVEKL</sequence>
<dbReference type="OrthoDB" id="1807862at2"/>
<dbReference type="STRING" id="29341.RSJ17_15395"/>
<evidence type="ECO:0000313" key="3">
    <source>
        <dbReference type="EMBL" id="KIE46425.1"/>
    </source>
</evidence>
<dbReference type="Gene3D" id="2.40.50.140">
    <property type="entry name" value="Nucleic acid-binding proteins"/>
    <property type="match status" value="1"/>
</dbReference>
<organism evidence="3 4">
    <name type="scientific">Clostridium argentinense CDC 2741</name>
    <dbReference type="NCBI Taxonomy" id="1418104"/>
    <lineage>
        <taxon>Bacteria</taxon>
        <taxon>Bacillati</taxon>
        <taxon>Bacillota</taxon>
        <taxon>Clostridia</taxon>
        <taxon>Eubacteriales</taxon>
        <taxon>Clostridiaceae</taxon>
        <taxon>Clostridium</taxon>
    </lineage>
</organism>
<comment type="caution">
    <text evidence="3">The sequence shown here is derived from an EMBL/GenBank/DDBJ whole genome shotgun (WGS) entry which is preliminary data.</text>
</comment>
<gene>
    <name evidence="3" type="ORF">U732_2026</name>
</gene>
<dbReference type="AlphaFoldDB" id="A0A0C1UG93"/>